<dbReference type="EMBL" id="CP051682">
    <property type="protein sequence ID" value="QJD96815.1"/>
    <property type="molecule type" value="Genomic_DNA"/>
</dbReference>
<accession>A0A7L5E0Q7</accession>
<dbReference type="RefSeq" id="WP_169608456.1">
    <property type="nucleotide sequence ID" value="NZ_CP051682.1"/>
</dbReference>
<dbReference type="Pfam" id="PF05974">
    <property type="entry name" value="DUF892"/>
    <property type="match status" value="1"/>
</dbReference>
<dbReference type="SUPFAM" id="SSF47240">
    <property type="entry name" value="Ferritin-like"/>
    <property type="match status" value="1"/>
</dbReference>
<dbReference type="PANTHER" id="PTHR30565">
    <property type="entry name" value="PROTEIN YCIF"/>
    <property type="match status" value="1"/>
</dbReference>
<dbReference type="AlphaFoldDB" id="A0A7L5E0Q7"/>
<sequence>MSTIHDSDNVNLTSFFVHHINRLYFAKEHLLNKVPELQRISNFKKLNLVLDEMVEDLQQQLNRIELMLNLLDKNLDFEAARSMNNVVDCAYHDIRTGSDNQPTDLSLLYYLEIMEGIEMSCFKMLRMAAVKIGNRQVNQLLRENYDDAKDMRTLLLLIATELIAK</sequence>
<proteinExistence type="predicted"/>
<dbReference type="InterPro" id="IPR047114">
    <property type="entry name" value="YciF"/>
</dbReference>
<dbReference type="PANTHER" id="PTHR30565:SF9">
    <property type="entry name" value="PROTEIN YCIF"/>
    <property type="match status" value="1"/>
</dbReference>
<dbReference type="KEGG" id="mrob:HH214_13525"/>
<keyword evidence="2" id="KW-1185">Reference proteome</keyword>
<reference evidence="1 2" key="1">
    <citation type="submission" date="2020-04" db="EMBL/GenBank/DDBJ databases">
        <title>Genome sequencing of novel species.</title>
        <authorList>
            <person name="Heo J."/>
            <person name="Kim S.-J."/>
            <person name="Kim J.-S."/>
            <person name="Hong S.-B."/>
            <person name="Kwon S.-W."/>
        </authorList>
    </citation>
    <scope>NUCLEOTIDE SEQUENCE [LARGE SCALE GENOMIC DNA]</scope>
    <source>
        <strain evidence="1 2">F39-2</strain>
    </source>
</reference>
<dbReference type="InterPro" id="IPR009078">
    <property type="entry name" value="Ferritin-like_SF"/>
</dbReference>
<protein>
    <submittedName>
        <fullName evidence="1">DUF892 family protein</fullName>
    </submittedName>
</protein>
<organism evidence="1 2">
    <name type="scientific">Mucilaginibacter robiniae</name>
    <dbReference type="NCBI Taxonomy" id="2728022"/>
    <lineage>
        <taxon>Bacteria</taxon>
        <taxon>Pseudomonadati</taxon>
        <taxon>Bacteroidota</taxon>
        <taxon>Sphingobacteriia</taxon>
        <taxon>Sphingobacteriales</taxon>
        <taxon>Sphingobacteriaceae</taxon>
        <taxon>Mucilaginibacter</taxon>
    </lineage>
</organism>
<dbReference type="Proteomes" id="UP000503278">
    <property type="component" value="Chromosome"/>
</dbReference>
<name>A0A7L5E0Q7_9SPHI</name>
<gene>
    <name evidence="1" type="ORF">HH214_13525</name>
</gene>
<dbReference type="InterPro" id="IPR010287">
    <property type="entry name" value="DUF892_YciF-like"/>
</dbReference>
<dbReference type="InterPro" id="IPR012347">
    <property type="entry name" value="Ferritin-like"/>
</dbReference>
<evidence type="ECO:0000313" key="2">
    <source>
        <dbReference type="Proteomes" id="UP000503278"/>
    </source>
</evidence>
<dbReference type="Gene3D" id="1.20.1260.10">
    <property type="match status" value="1"/>
</dbReference>
<evidence type="ECO:0000313" key="1">
    <source>
        <dbReference type="EMBL" id="QJD96815.1"/>
    </source>
</evidence>